<evidence type="ECO:0000313" key="2">
    <source>
        <dbReference type="EMBL" id="EGO22008.1"/>
    </source>
</evidence>
<name>F8P5X1_SERL9</name>
<dbReference type="GeneID" id="18820592"/>
<dbReference type="HOGENOM" id="CLU_084280_3_0_1"/>
<dbReference type="InterPro" id="IPR046528">
    <property type="entry name" value="DUF6593"/>
</dbReference>
<feature type="domain" description="DUF6593" evidence="1">
    <location>
        <begin position="8"/>
        <end position="154"/>
    </location>
</feature>
<dbReference type="RefSeq" id="XP_007321794.1">
    <property type="nucleotide sequence ID" value="XM_007321732.1"/>
</dbReference>
<evidence type="ECO:0000259" key="1">
    <source>
        <dbReference type="Pfam" id="PF20236"/>
    </source>
</evidence>
<protein>
    <recommendedName>
        <fullName evidence="1">DUF6593 domain-containing protein</fullName>
    </recommendedName>
</protein>
<sequence length="162" mass="18041">MNFSLAVDTPFNTVLVSPDGHPVYRVDTPYYFTTSTTTVKKIQRGGEMDPEIGRIEWQSAHAAIVRIGLRDVVVHRSKLFGSSRTFIAVNGQSYKWKFREGSSWLSSNDSKKAPAATFTPLSGHNPALLHVTPHGMTILEDVIVTFLYVEGERRNSEKKGTS</sequence>
<reference evidence="2" key="1">
    <citation type="submission" date="2011-04" db="EMBL/GenBank/DDBJ databases">
        <title>Evolution of plant cell wall degrading machinery underlies the functional diversity of forest fungi.</title>
        <authorList>
            <consortium name="US DOE Joint Genome Institute (JGI-PGF)"/>
            <person name="Eastwood D.C."/>
            <person name="Floudas D."/>
            <person name="Binder M."/>
            <person name="Majcherczyk A."/>
            <person name="Schneider P."/>
            <person name="Aerts A."/>
            <person name="Asiegbu F.O."/>
            <person name="Baker S.E."/>
            <person name="Barry K."/>
            <person name="Bendiksby M."/>
            <person name="Blumentritt M."/>
            <person name="Coutinho P.M."/>
            <person name="Cullen D."/>
            <person name="Cullen D."/>
            <person name="Gathman A."/>
            <person name="Goodell B."/>
            <person name="Henrissat B."/>
            <person name="Ihrmark K."/>
            <person name="Kauserud H."/>
            <person name="Kohler A."/>
            <person name="LaButti K."/>
            <person name="Lapidus A."/>
            <person name="Lavin J.L."/>
            <person name="Lee Y.-H."/>
            <person name="Lindquist E."/>
            <person name="Lilly W."/>
            <person name="Lucas S."/>
            <person name="Morin E."/>
            <person name="Murat C."/>
            <person name="Oguiza J.A."/>
            <person name="Park J."/>
            <person name="Pisabarro A.G."/>
            <person name="Riley R."/>
            <person name="Rosling A."/>
            <person name="Salamov A."/>
            <person name="Schmidt O."/>
            <person name="Schmutz J."/>
            <person name="Skrede I."/>
            <person name="Stenlid J."/>
            <person name="Wiebenga A."/>
            <person name="Xie X."/>
            <person name="Kues U."/>
            <person name="Hibbett D.S."/>
            <person name="Hoffmeister D."/>
            <person name="Hogberg N."/>
            <person name="Martin F."/>
            <person name="Grigoriev I.V."/>
            <person name="Watkinson S.C."/>
        </authorList>
    </citation>
    <scope>NUCLEOTIDE SEQUENCE</scope>
    <source>
        <strain evidence="2">S7.9</strain>
    </source>
</reference>
<dbReference type="AlphaFoldDB" id="F8P5X1"/>
<dbReference type="OrthoDB" id="3021178at2759"/>
<gene>
    <name evidence="2" type="ORF">SERLADRAFT_475113</name>
</gene>
<dbReference type="KEGG" id="sla:SERLADRAFT_475113"/>
<accession>F8P5X1</accession>
<dbReference type="Proteomes" id="UP000008064">
    <property type="component" value="Unassembled WGS sequence"/>
</dbReference>
<dbReference type="Pfam" id="PF20236">
    <property type="entry name" value="DUF6593"/>
    <property type="match status" value="1"/>
</dbReference>
<organism>
    <name type="scientific">Serpula lacrymans var. lacrymans (strain S7.9)</name>
    <name type="common">Dry rot fungus</name>
    <dbReference type="NCBI Taxonomy" id="578457"/>
    <lineage>
        <taxon>Eukaryota</taxon>
        <taxon>Fungi</taxon>
        <taxon>Dikarya</taxon>
        <taxon>Basidiomycota</taxon>
        <taxon>Agaricomycotina</taxon>
        <taxon>Agaricomycetes</taxon>
        <taxon>Agaricomycetidae</taxon>
        <taxon>Boletales</taxon>
        <taxon>Coniophorineae</taxon>
        <taxon>Serpulaceae</taxon>
        <taxon>Serpula</taxon>
    </lineage>
</organism>
<proteinExistence type="predicted"/>
<dbReference type="EMBL" id="GL945438">
    <property type="protein sequence ID" value="EGO22008.1"/>
    <property type="molecule type" value="Genomic_DNA"/>
</dbReference>